<dbReference type="PANTHER" id="PTHR46796">
    <property type="entry name" value="HTH-TYPE TRANSCRIPTIONAL ACTIVATOR RHAS-RELATED"/>
    <property type="match status" value="1"/>
</dbReference>
<organism evidence="5 6">
    <name type="scientific">Natronocella acetinitrilica</name>
    <dbReference type="NCBI Taxonomy" id="414046"/>
    <lineage>
        <taxon>Bacteria</taxon>
        <taxon>Pseudomonadati</taxon>
        <taxon>Pseudomonadota</taxon>
        <taxon>Gammaproteobacteria</taxon>
        <taxon>Chromatiales</taxon>
        <taxon>Ectothiorhodospiraceae</taxon>
        <taxon>Natronocella</taxon>
    </lineage>
</organism>
<dbReference type="GO" id="GO:0003700">
    <property type="term" value="F:DNA-binding transcription factor activity"/>
    <property type="evidence" value="ECO:0007669"/>
    <property type="project" value="InterPro"/>
</dbReference>
<dbReference type="InterPro" id="IPR050204">
    <property type="entry name" value="AraC_XylS_family_regulators"/>
</dbReference>
<sequence length="270" mass="29616">MHQIGGFRLLIWPYRWLLVGPGLDAELHRHHLAQLTIGVERAIAFKASREDPWQWASAFYVPPDVTHALRVDEGIVAVLYLDPEGPECLHACQRFAAGAISPVSVDPIPQAESARRLADPDIDCGEADAVIRRILGQRPATAPARDTRLQAALQWLDAHLHTDVRVEALARAVGTSESWMTHNFSRMTGLPIRRYVLWRRLRLAVEAALAGATLTEAAHHAGFADSAHLSRTFRDNFGITPSRVLSADIQVELAPEADALSAPAHLPGGE</sequence>
<protein>
    <submittedName>
        <fullName evidence="5">AraC-like DNA-binding protein</fullName>
    </submittedName>
</protein>
<dbReference type="PROSITE" id="PS00041">
    <property type="entry name" value="HTH_ARAC_FAMILY_1"/>
    <property type="match status" value="1"/>
</dbReference>
<dbReference type="InterPro" id="IPR009057">
    <property type="entry name" value="Homeodomain-like_sf"/>
</dbReference>
<dbReference type="EMBL" id="JALJXV010000012">
    <property type="protein sequence ID" value="MCP1677002.1"/>
    <property type="molecule type" value="Genomic_DNA"/>
</dbReference>
<dbReference type="AlphaFoldDB" id="A0AAE3KI44"/>
<gene>
    <name evidence="5" type="ORF">J2T57_004176</name>
</gene>
<feature type="domain" description="HTH araC/xylS-type" evidence="4">
    <location>
        <begin position="150"/>
        <end position="247"/>
    </location>
</feature>
<dbReference type="RefSeq" id="WP_253484715.1">
    <property type="nucleotide sequence ID" value="NZ_JALJXV010000012.1"/>
</dbReference>
<keyword evidence="2 5" id="KW-0238">DNA-binding</keyword>
<dbReference type="SMART" id="SM00342">
    <property type="entry name" value="HTH_ARAC"/>
    <property type="match status" value="1"/>
</dbReference>
<evidence type="ECO:0000313" key="6">
    <source>
        <dbReference type="Proteomes" id="UP001205843"/>
    </source>
</evidence>
<keyword evidence="1" id="KW-0805">Transcription regulation</keyword>
<dbReference type="PROSITE" id="PS01124">
    <property type="entry name" value="HTH_ARAC_FAMILY_2"/>
    <property type="match status" value="1"/>
</dbReference>
<evidence type="ECO:0000259" key="4">
    <source>
        <dbReference type="PROSITE" id="PS01124"/>
    </source>
</evidence>
<name>A0AAE3KI44_9GAMM</name>
<evidence type="ECO:0000256" key="3">
    <source>
        <dbReference type="ARBA" id="ARBA00023163"/>
    </source>
</evidence>
<dbReference type="Proteomes" id="UP001205843">
    <property type="component" value="Unassembled WGS sequence"/>
</dbReference>
<keyword evidence="6" id="KW-1185">Reference proteome</keyword>
<evidence type="ECO:0000313" key="5">
    <source>
        <dbReference type="EMBL" id="MCP1677002.1"/>
    </source>
</evidence>
<dbReference type="GO" id="GO:0043565">
    <property type="term" value="F:sequence-specific DNA binding"/>
    <property type="evidence" value="ECO:0007669"/>
    <property type="project" value="InterPro"/>
</dbReference>
<dbReference type="Pfam" id="PF12833">
    <property type="entry name" value="HTH_18"/>
    <property type="match status" value="1"/>
</dbReference>
<keyword evidence="3" id="KW-0804">Transcription</keyword>
<dbReference type="InterPro" id="IPR018062">
    <property type="entry name" value="HTH_AraC-typ_CS"/>
</dbReference>
<dbReference type="InterPro" id="IPR018060">
    <property type="entry name" value="HTH_AraC"/>
</dbReference>
<proteinExistence type="predicted"/>
<evidence type="ECO:0000256" key="2">
    <source>
        <dbReference type="ARBA" id="ARBA00023125"/>
    </source>
</evidence>
<reference evidence="5" key="1">
    <citation type="submission" date="2022-03" db="EMBL/GenBank/DDBJ databases">
        <title>Genomic Encyclopedia of Type Strains, Phase III (KMG-III): the genomes of soil and plant-associated and newly described type strains.</title>
        <authorList>
            <person name="Whitman W."/>
        </authorList>
    </citation>
    <scope>NUCLEOTIDE SEQUENCE</scope>
    <source>
        <strain evidence="5">ANL 6-2</strain>
    </source>
</reference>
<dbReference type="Gene3D" id="1.10.10.60">
    <property type="entry name" value="Homeodomain-like"/>
    <property type="match status" value="1"/>
</dbReference>
<dbReference type="SUPFAM" id="SSF46689">
    <property type="entry name" value="Homeodomain-like"/>
    <property type="match status" value="2"/>
</dbReference>
<evidence type="ECO:0000256" key="1">
    <source>
        <dbReference type="ARBA" id="ARBA00023015"/>
    </source>
</evidence>
<comment type="caution">
    <text evidence="5">The sequence shown here is derived from an EMBL/GenBank/DDBJ whole genome shotgun (WGS) entry which is preliminary data.</text>
</comment>
<accession>A0AAE3KI44</accession>